<dbReference type="OrthoDB" id="9132966at2"/>
<protein>
    <submittedName>
        <fullName evidence="1">Uncharacterized protein</fullName>
    </submittedName>
</protein>
<dbReference type="RefSeq" id="WP_104142859.1">
    <property type="nucleotide sequence ID" value="NZ_PREU01000003.1"/>
</dbReference>
<organism evidence="1 2">
    <name type="scientific">Achromobacter spanius</name>
    <dbReference type="NCBI Taxonomy" id="217203"/>
    <lineage>
        <taxon>Bacteria</taxon>
        <taxon>Pseudomonadati</taxon>
        <taxon>Pseudomonadota</taxon>
        <taxon>Betaproteobacteria</taxon>
        <taxon>Burkholderiales</taxon>
        <taxon>Alcaligenaceae</taxon>
        <taxon>Achromobacter</taxon>
    </lineage>
</organism>
<gene>
    <name evidence="1" type="ORF">C4E15_06705</name>
</gene>
<reference evidence="1 2" key="1">
    <citation type="submission" date="2018-02" db="EMBL/GenBank/DDBJ databases">
        <title>Draft Genome of Achromobacter spanius stain 6.</title>
        <authorList>
            <person name="Gunasekera T.S."/>
            <person name="Radwan O."/>
            <person name="Ruiz O.N."/>
        </authorList>
    </citation>
    <scope>NUCLEOTIDE SEQUENCE [LARGE SCALE GENOMIC DNA]</scope>
    <source>
        <strain evidence="1 2">6</strain>
    </source>
</reference>
<proteinExistence type="predicted"/>
<evidence type="ECO:0000313" key="2">
    <source>
        <dbReference type="Proteomes" id="UP000239990"/>
    </source>
</evidence>
<comment type="caution">
    <text evidence="1">The sequence shown here is derived from an EMBL/GenBank/DDBJ whole genome shotgun (WGS) entry which is preliminary data.</text>
</comment>
<dbReference type="EMBL" id="PREU01000003">
    <property type="protein sequence ID" value="PPA76481.1"/>
    <property type="molecule type" value="Genomic_DNA"/>
</dbReference>
<name>A0A2S5GUG1_9BURK</name>
<accession>A0A2S5GUG1</accession>
<sequence>MDRLLDVDAFPVGMRVITPTGRLGVVVAHKGAESKGDAHERCMVRYLDRGGGGRDRATVALMPSLLKPACAGPQLEFPFEDHAAHAQKSAHA</sequence>
<dbReference type="AlphaFoldDB" id="A0A2S5GUG1"/>
<evidence type="ECO:0000313" key="1">
    <source>
        <dbReference type="EMBL" id="PPA76481.1"/>
    </source>
</evidence>
<dbReference type="Proteomes" id="UP000239990">
    <property type="component" value="Unassembled WGS sequence"/>
</dbReference>